<dbReference type="GO" id="GO:0030132">
    <property type="term" value="C:clathrin coat of coated pit"/>
    <property type="evidence" value="ECO:0007669"/>
    <property type="project" value="InterPro"/>
</dbReference>
<feature type="non-terminal residue" evidence="1">
    <location>
        <position position="322"/>
    </location>
</feature>
<dbReference type="EMBL" id="CAJVPV010020811">
    <property type="protein sequence ID" value="CAG8715912.1"/>
    <property type="molecule type" value="Genomic_DNA"/>
</dbReference>
<dbReference type="GO" id="GO:0071439">
    <property type="term" value="C:clathrin complex"/>
    <property type="evidence" value="ECO:0007669"/>
    <property type="project" value="TreeGrafter"/>
</dbReference>
<sequence length="322" mass="36083">MDDLPIRFQEFCQLTDLGVNQTSIGFNTLTMESDRFICVREAPAEGSNQVVIVDLNDIQNVMKRPISADSAIMHPTSKILALKSQRQLQIFNLELKAKVKSHFMNEDVLFWKWINIKTLGLVTGTAVYHWSVEGESAPTKVFDRHPSLANSQIINYRVNSDEKWMVLVGISAVEGRVVGNMQLFSKERQVSQPIEGHAAAFATILLENGVSPTKLFTFSVRNASGAKLHIVEVDHKDENPQFQKKNVDVFFPAEAAADFPVAMQISPKYNIIFLVTKFGYIHLYDLESGTCIYMNRISSDTIFVTAEHEATSGIIGVNRKGQ</sequence>
<comment type="caution">
    <text evidence="1">The sequence shown here is derived from an EMBL/GenBank/DDBJ whole genome shotgun (WGS) entry which is preliminary data.</text>
</comment>
<dbReference type="Proteomes" id="UP000789342">
    <property type="component" value="Unassembled WGS sequence"/>
</dbReference>
<name>A0A9N9I186_9GLOM</name>
<protein>
    <submittedName>
        <fullName evidence="1">5112_t:CDS:1</fullName>
    </submittedName>
</protein>
<dbReference type="GO" id="GO:0005198">
    <property type="term" value="F:structural molecule activity"/>
    <property type="evidence" value="ECO:0007669"/>
    <property type="project" value="InterPro"/>
</dbReference>
<keyword evidence="2" id="KW-1185">Reference proteome</keyword>
<dbReference type="GO" id="GO:0032051">
    <property type="term" value="F:clathrin light chain binding"/>
    <property type="evidence" value="ECO:0007669"/>
    <property type="project" value="TreeGrafter"/>
</dbReference>
<dbReference type="Gene3D" id="2.130.10.110">
    <property type="entry name" value="Clathrin heavy-chain terminal domain"/>
    <property type="match status" value="1"/>
</dbReference>
<dbReference type="InterPro" id="IPR022365">
    <property type="entry name" value="Clathrin_H-chain_propeller_rpt"/>
</dbReference>
<dbReference type="FunFam" id="2.130.10.110:FF:000003">
    <property type="entry name" value="Clathrin heavy chain"/>
    <property type="match status" value="1"/>
</dbReference>
<dbReference type="Pfam" id="PF01394">
    <property type="entry name" value="Clathrin_propel"/>
    <property type="match status" value="4"/>
</dbReference>
<dbReference type="PANTHER" id="PTHR10292:SF1">
    <property type="entry name" value="CLATHRIN HEAVY CHAIN"/>
    <property type="match status" value="1"/>
</dbReference>
<dbReference type="GO" id="GO:0030479">
    <property type="term" value="C:actin cortical patch"/>
    <property type="evidence" value="ECO:0007669"/>
    <property type="project" value="TreeGrafter"/>
</dbReference>
<organism evidence="1 2">
    <name type="scientific">Acaulospora morrowiae</name>
    <dbReference type="NCBI Taxonomy" id="94023"/>
    <lineage>
        <taxon>Eukaryota</taxon>
        <taxon>Fungi</taxon>
        <taxon>Fungi incertae sedis</taxon>
        <taxon>Mucoromycota</taxon>
        <taxon>Glomeromycotina</taxon>
        <taxon>Glomeromycetes</taxon>
        <taxon>Diversisporales</taxon>
        <taxon>Acaulosporaceae</taxon>
        <taxon>Acaulospora</taxon>
    </lineage>
</organism>
<evidence type="ECO:0000313" key="1">
    <source>
        <dbReference type="EMBL" id="CAG8715912.1"/>
    </source>
</evidence>
<dbReference type="PANTHER" id="PTHR10292">
    <property type="entry name" value="CLATHRIN HEAVY CHAIN RELATED"/>
    <property type="match status" value="1"/>
</dbReference>
<dbReference type="GO" id="GO:0030130">
    <property type="term" value="C:clathrin coat of trans-Golgi network vesicle"/>
    <property type="evidence" value="ECO:0007669"/>
    <property type="project" value="InterPro"/>
</dbReference>
<gene>
    <name evidence="1" type="ORF">AMORRO_LOCUS13002</name>
</gene>
<accession>A0A9N9I186</accession>
<proteinExistence type="predicted"/>
<dbReference type="GO" id="GO:0006898">
    <property type="term" value="P:receptor-mediated endocytosis"/>
    <property type="evidence" value="ECO:0007669"/>
    <property type="project" value="TreeGrafter"/>
</dbReference>
<evidence type="ECO:0000313" key="2">
    <source>
        <dbReference type="Proteomes" id="UP000789342"/>
    </source>
</evidence>
<dbReference type="GO" id="GO:0006895">
    <property type="term" value="P:Golgi to endosome transport"/>
    <property type="evidence" value="ECO:0007669"/>
    <property type="project" value="TreeGrafter"/>
</dbReference>
<dbReference type="OrthoDB" id="2113814at2759"/>
<dbReference type="SUPFAM" id="SSF50989">
    <property type="entry name" value="Clathrin heavy-chain terminal domain"/>
    <property type="match status" value="1"/>
</dbReference>
<reference evidence="1" key="1">
    <citation type="submission" date="2021-06" db="EMBL/GenBank/DDBJ databases">
        <authorList>
            <person name="Kallberg Y."/>
            <person name="Tangrot J."/>
            <person name="Rosling A."/>
        </authorList>
    </citation>
    <scope>NUCLEOTIDE SEQUENCE</scope>
    <source>
        <strain evidence="1">CL551</strain>
    </source>
</reference>
<dbReference type="InterPro" id="IPR016025">
    <property type="entry name" value="Clathrin_H-chain_N"/>
</dbReference>
<dbReference type="AlphaFoldDB" id="A0A9N9I186"/>
<dbReference type="GO" id="GO:0006886">
    <property type="term" value="P:intracellular protein transport"/>
    <property type="evidence" value="ECO:0007669"/>
    <property type="project" value="InterPro"/>
</dbReference>
<dbReference type="GO" id="GO:0005829">
    <property type="term" value="C:cytosol"/>
    <property type="evidence" value="ECO:0007669"/>
    <property type="project" value="GOC"/>
</dbReference>